<dbReference type="EMBL" id="LVVM01005023">
    <property type="protein sequence ID" value="OJA11546.1"/>
    <property type="molecule type" value="Genomic_DNA"/>
</dbReference>
<feature type="non-terminal residue" evidence="2">
    <location>
        <position position="1"/>
    </location>
</feature>
<evidence type="ECO:0000313" key="2">
    <source>
        <dbReference type="EMBL" id="OJA11546.1"/>
    </source>
</evidence>
<accession>A0A1J8QQ65</accession>
<organism evidence="2 3">
    <name type="scientific">Rhizopogon vesiculosus</name>
    <dbReference type="NCBI Taxonomy" id="180088"/>
    <lineage>
        <taxon>Eukaryota</taxon>
        <taxon>Fungi</taxon>
        <taxon>Dikarya</taxon>
        <taxon>Basidiomycota</taxon>
        <taxon>Agaricomycotina</taxon>
        <taxon>Agaricomycetes</taxon>
        <taxon>Agaricomycetidae</taxon>
        <taxon>Boletales</taxon>
        <taxon>Suillineae</taxon>
        <taxon>Rhizopogonaceae</taxon>
        <taxon>Rhizopogon</taxon>
    </lineage>
</organism>
<evidence type="ECO:0000256" key="1">
    <source>
        <dbReference type="SAM" id="MobiDB-lite"/>
    </source>
</evidence>
<reference evidence="2 3" key="1">
    <citation type="submission" date="2016-03" db="EMBL/GenBank/DDBJ databases">
        <title>Comparative genomics of the ectomycorrhizal sister species Rhizopogon vinicolor and Rhizopogon vesiculosus (Basidiomycota: Boletales) reveals a divergence of the mating type B locus.</title>
        <authorList>
            <person name="Mujic A.B."/>
            <person name="Kuo A."/>
            <person name="Tritt A."/>
            <person name="Lipzen A."/>
            <person name="Chen C."/>
            <person name="Johnson J."/>
            <person name="Sharma A."/>
            <person name="Barry K."/>
            <person name="Grigoriev I.V."/>
            <person name="Spatafora J.W."/>
        </authorList>
    </citation>
    <scope>NUCLEOTIDE SEQUENCE [LARGE SCALE GENOMIC DNA]</scope>
    <source>
        <strain evidence="2 3">AM-OR11-056</strain>
    </source>
</reference>
<keyword evidence="3" id="KW-1185">Reference proteome</keyword>
<protein>
    <submittedName>
        <fullName evidence="2">Uncharacterized protein</fullName>
    </submittedName>
</protein>
<comment type="caution">
    <text evidence="2">The sequence shown here is derived from an EMBL/GenBank/DDBJ whole genome shotgun (WGS) entry which is preliminary data.</text>
</comment>
<dbReference type="Proteomes" id="UP000183567">
    <property type="component" value="Unassembled WGS sequence"/>
</dbReference>
<name>A0A1J8QQ65_9AGAM</name>
<feature type="region of interest" description="Disordered" evidence="1">
    <location>
        <begin position="1"/>
        <end position="23"/>
    </location>
</feature>
<sequence length="23" mass="2510">FVPISQPNSTTTYGETLAQPRTT</sequence>
<dbReference type="AlphaFoldDB" id="A0A1J8QQ65"/>
<gene>
    <name evidence="2" type="ORF">AZE42_09680</name>
</gene>
<proteinExistence type="predicted"/>
<evidence type="ECO:0000313" key="3">
    <source>
        <dbReference type="Proteomes" id="UP000183567"/>
    </source>
</evidence>